<keyword evidence="2" id="KW-1185">Reference proteome</keyword>
<proteinExistence type="predicted"/>
<evidence type="ECO:0000313" key="2">
    <source>
        <dbReference type="Proteomes" id="UP000527143"/>
    </source>
</evidence>
<evidence type="ECO:0000313" key="1">
    <source>
        <dbReference type="EMBL" id="MBB5712648.1"/>
    </source>
</evidence>
<accession>A0A840YSJ7</accession>
<dbReference type="AlphaFoldDB" id="A0A840YSJ7"/>
<comment type="caution">
    <text evidence="1">The sequence shown here is derived from an EMBL/GenBank/DDBJ whole genome shotgun (WGS) entry which is preliminary data.</text>
</comment>
<organism evidence="1 2">
    <name type="scientific">Sphingomonas xinjiangensis</name>
    <dbReference type="NCBI Taxonomy" id="643568"/>
    <lineage>
        <taxon>Bacteria</taxon>
        <taxon>Pseudomonadati</taxon>
        <taxon>Pseudomonadota</taxon>
        <taxon>Alphaproteobacteria</taxon>
        <taxon>Sphingomonadales</taxon>
        <taxon>Sphingomonadaceae</taxon>
        <taxon>Sphingomonas</taxon>
    </lineage>
</organism>
<sequence length="73" mass="7872">MSHCSYRTAHFDLFLSSVANVLTFECLVCRHLCDIGLALTVYVTGHLAGEGTAAKKSATKVLPRDSRSCVEVA</sequence>
<dbReference type="EMBL" id="JACIJF010000021">
    <property type="protein sequence ID" value="MBB5712648.1"/>
    <property type="molecule type" value="Genomic_DNA"/>
</dbReference>
<name>A0A840YSJ7_9SPHN</name>
<dbReference type="Proteomes" id="UP000527143">
    <property type="component" value="Unassembled WGS sequence"/>
</dbReference>
<gene>
    <name evidence="1" type="ORF">FHT02_003908</name>
</gene>
<reference evidence="1 2" key="1">
    <citation type="submission" date="2020-08" db="EMBL/GenBank/DDBJ databases">
        <title>Genomic Encyclopedia of Type Strains, Phase IV (KMG-IV): sequencing the most valuable type-strain genomes for metagenomic binning, comparative biology and taxonomic classification.</title>
        <authorList>
            <person name="Goeker M."/>
        </authorList>
    </citation>
    <scope>NUCLEOTIDE SEQUENCE [LARGE SCALE GENOMIC DNA]</scope>
    <source>
        <strain evidence="1 2">DSM 26736</strain>
    </source>
</reference>
<protein>
    <submittedName>
        <fullName evidence="1">Uncharacterized protein</fullName>
    </submittedName>
</protein>